<name>A0ABW1UXZ4_9LACO</name>
<evidence type="ECO:0000313" key="3">
    <source>
        <dbReference type="Proteomes" id="UP001596186"/>
    </source>
</evidence>
<dbReference type="RefSeq" id="WP_125592883.1">
    <property type="nucleotide sequence ID" value="NZ_JBHSSN010000015.1"/>
</dbReference>
<sequence length="266" mass="30999">MSRYTKVYEKETKKRLPKDAGKLDVLFDKISSDEPLPPRGQQAVDLGFTAHTLNDAKENPVIYAYYKWILKYFFNDKPINELTANLIGTSFVSANIFQSNLPQPLTLNPWQIEQMTDISIMNKKAVIIENNGVFIWLHKKHPTWPLINQSGNNFNESYNKMLENLVKRNLKMAYLGDLDSEGIRIANRIIATIGEDAFMIQSPNQVFEWLIKYGKNCSERTKRLEVENKILLEEMDSICTLQKFVEQEQLIDEYEVLIWKWLGDEI</sequence>
<comment type="caution">
    <text evidence="2">The sequence shown here is derived from an EMBL/GenBank/DDBJ whole genome shotgun (WGS) entry which is preliminary data.</text>
</comment>
<proteinExistence type="predicted"/>
<dbReference type="Proteomes" id="UP001596186">
    <property type="component" value="Unassembled WGS sequence"/>
</dbReference>
<evidence type="ECO:0000313" key="2">
    <source>
        <dbReference type="EMBL" id="MFC6323857.1"/>
    </source>
</evidence>
<reference evidence="3" key="1">
    <citation type="journal article" date="2019" name="Int. J. Syst. Evol. Microbiol.">
        <title>The Global Catalogue of Microorganisms (GCM) 10K type strain sequencing project: providing services to taxonomists for standard genome sequencing and annotation.</title>
        <authorList>
            <consortium name="The Broad Institute Genomics Platform"/>
            <consortium name="The Broad Institute Genome Sequencing Center for Infectious Disease"/>
            <person name="Wu L."/>
            <person name="Ma J."/>
        </authorList>
    </citation>
    <scope>NUCLEOTIDE SEQUENCE [LARGE SCALE GENOMIC DNA]</scope>
    <source>
        <strain evidence="3">CCM 8895</strain>
    </source>
</reference>
<accession>A0ABW1UXZ4</accession>
<dbReference type="InterPro" id="IPR024465">
    <property type="entry name" value="DUF2399"/>
</dbReference>
<keyword evidence="3" id="KW-1185">Reference proteome</keyword>
<protein>
    <submittedName>
        <fullName evidence="2">DUF2399 domain-containing protein</fullName>
    </submittedName>
</protein>
<organism evidence="2 3">
    <name type="scientific">Companilactobacillus baiquanensis</name>
    <dbReference type="NCBI Taxonomy" id="2486005"/>
    <lineage>
        <taxon>Bacteria</taxon>
        <taxon>Bacillati</taxon>
        <taxon>Bacillota</taxon>
        <taxon>Bacilli</taxon>
        <taxon>Lactobacillales</taxon>
        <taxon>Lactobacillaceae</taxon>
        <taxon>Companilactobacillus</taxon>
    </lineage>
</organism>
<dbReference type="EMBL" id="JBHSSN010000015">
    <property type="protein sequence ID" value="MFC6323857.1"/>
    <property type="molecule type" value="Genomic_DNA"/>
</dbReference>
<evidence type="ECO:0000259" key="1">
    <source>
        <dbReference type="Pfam" id="PF09664"/>
    </source>
</evidence>
<feature type="domain" description="DUF2399" evidence="1">
    <location>
        <begin position="106"/>
        <end position="201"/>
    </location>
</feature>
<dbReference type="Pfam" id="PF09664">
    <property type="entry name" value="DUF2399"/>
    <property type="match status" value="1"/>
</dbReference>
<gene>
    <name evidence="2" type="ORF">ACFP1F_08910</name>
</gene>